<dbReference type="GO" id="GO:0009244">
    <property type="term" value="P:lipopolysaccharide core region biosynthetic process"/>
    <property type="evidence" value="ECO:0007669"/>
    <property type="project" value="UniProtKB-UniRule"/>
</dbReference>
<evidence type="ECO:0000259" key="11">
    <source>
        <dbReference type="Pfam" id="PF04413"/>
    </source>
</evidence>
<dbReference type="UniPathway" id="UPA00958"/>
<evidence type="ECO:0000256" key="8">
    <source>
        <dbReference type="PIRSR" id="PIRSR639901-1"/>
    </source>
</evidence>
<dbReference type="EC" id="2.4.99.12" evidence="3 10"/>
<reference evidence="12 13" key="1">
    <citation type="journal article" date="2017" name="Int. J. Syst. Evol. Microbiol.">
        <title>Marinicauda algicola sp. nov., isolated from a marine red alga Rhodosorus marinus.</title>
        <authorList>
            <person name="Jeong S.E."/>
            <person name="Jeon S.H."/>
            <person name="Chun B.H."/>
            <person name="Kim D.W."/>
            <person name="Jeon C.O."/>
        </authorList>
    </citation>
    <scope>NUCLEOTIDE SEQUENCE [LARGE SCALE GENOMIC DNA]</scope>
    <source>
        <strain evidence="12 13">JCM 31718</strain>
    </source>
</reference>
<evidence type="ECO:0000256" key="3">
    <source>
        <dbReference type="ARBA" id="ARBA00012621"/>
    </source>
</evidence>
<dbReference type="Pfam" id="PF04413">
    <property type="entry name" value="Glycos_transf_N"/>
    <property type="match status" value="1"/>
</dbReference>
<dbReference type="SUPFAM" id="SSF53756">
    <property type="entry name" value="UDP-Glycosyltransferase/glycogen phosphorylase"/>
    <property type="match status" value="1"/>
</dbReference>
<dbReference type="Gene3D" id="3.40.50.11720">
    <property type="entry name" value="3-Deoxy-D-manno-octulosonic-acid transferase, N-terminal domain"/>
    <property type="match status" value="1"/>
</dbReference>
<evidence type="ECO:0000256" key="1">
    <source>
        <dbReference type="ARBA" id="ARBA00003394"/>
    </source>
</evidence>
<dbReference type="GO" id="GO:0009245">
    <property type="term" value="P:lipid A biosynthetic process"/>
    <property type="evidence" value="ECO:0007669"/>
    <property type="project" value="TreeGrafter"/>
</dbReference>
<dbReference type="InterPro" id="IPR007507">
    <property type="entry name" value="Glycos_transf_N"/>
</dbReference>
<sequence>MTLPTGLTLYRLAMAAAGPFLPAVLARRTRAGKEDPARSPERRGLASLPRPAGRLVWIHGASVGESLVALTLAERLTGRDGGIHVLVTSGTRTSANLVAERKGIRVLHQYVPVDRLDWVRRFLDHWQPDLAVFAESELWPNLVIETARAGTPMALVNARMNEASLKSWRRWGASARWLLACFDWIGPADRRTAEGLSALIGEPLVPVGNLKLEAAPALPDPEKLQAVREAVGGRPAWVAASTHAGEDETLIAAHAALLRDRPDALLILAPRHPERAGEIAGLLDREGLRFARRSAGDAPDPDTPVWLADTLGEMALWFVAAPAAFIAGSLVDGIGGHNPLEATRAGAAVISGPHVASFEDVYAAYREHDGVLIADSAEEIAAAVRRIWSGEGPAPEAAAAALAALNGGALDVTLDALEALLREIPETEEES</sequence>
<accession>A0A4S2GVU4</accession>
<evidence type="ECO:0000313" key="13">
    <source>
        <dbReference type="Proteomes" id="UP000308054"/>
    </source>
</evidence>
<feature type="active site" description="Proton acceptor" evidence="8">
    <location>
        <position position="65"/>
    </location>
</feature>
<dbReference type="RefSeq" id="WP_135997533.1">
    <property type="nucleotide sequence ID" value="NZ_CP071057.1"/>
</dbReference>
<gene>
    <name evidence="12" type="ORF">E5163_16055</name>
</gene>
<dbReference type="PANTHER" id="PTHR42755">
    <property type="entry name" value="3-DEOXY-MANNO-OCTULOSONATE CYTIDYLYLTRANSFERASE"/>
    <property type="match status" value="1"/>
</dbReference>
<evidence type="ECO:0000256" key="6">
    <source>
        <dbReference type="ARBA" id="ARBA00031445"/>
    </source>
</evidence>
<feature type="domain" description="3-deoxy-D-manno-octulosonic-acid transferase N-terminal" evidence="11">
    <location>
        <begin position="39"/>
        <end position="213"/>
    </location>
</feature>
<dbReference type="GO" id="GO:0005886">
    <property type="term" value="C:plasma membrane"/>
    <property type="evidence" value="ECO:0007669"/>
    <property type="project" value="UniProtKB-SubCell"/>
</dbReference>
<comment type="pathway">
    <text evidence="2 10">Bacterial outer membrane biogenesis; LPS core biosynthesis.</text>
</comment>
<dbReference type="Proteomes" id="UP000308054">
    <property type="component" value="Unassembled WGS sequence"/>
</dbReference>
<evidence type="ECO:0000256" key="7">
    <source>
        <dbReference type="ARBA" id="ARBA00049183"/>
    </source>
</evidence>
<comment type="catalytic activity">
    <reaction evidence="7 10">
        <text>lipid IVA (E. coli) + CMP-3-deoxy-beta-D-manno-octulosonate = alpha-Kdo-(2-&gt;6)-lipid IVA (E. coli) + CMP + H(+)</text>
        <dbReference type="Rhea" id="RHEA:28066"/>
        <dbReference type="ChEBI" id="CHEBI:15378"/>
        <dbReference type="ChEBI" id="CHEBI:58603"/>
        <dbReference type="ChEBI" id="CHEBI:60364"/>
        <dbReference type="ChEBI" id="CHEBI:60377"/>
        <dbReference type="ChEBI" id="CHEBI:85987"/>
        <dbReference type="EC" id="2.4.99.12"/>
    </reaction>
</comment>
<evidence type="ECO:0000256" key="5">
    <source>
        <dbReference type="ARBA" id="ARBA00022679"/>
    </source>
</evidence>
<keyword evidence="13" id="KW-1185">Reference proteome</keyword>
<comment type="function">
    <text evidence="1 10">Involved in lipopolysaccharide (LPS) biosynthesis. Catalyzes the transfer of 3-deoxy-D-manno-octulosonate (Kdo) residue(s) from CMP-Kdo to lipid IV(A), the tetraacyldisaccharide-1,4'-bisphosphate precursor of lipid A.</text>
</comment>
<dbReference type="GO" id="GO:0043842">
    <property type="term" value="F:Kdo transferase activity"/>
    <property type="evidence" value="ECO:0007669"/>
    <property type="project" value="UniProtKB-EC"/>
</dbReference>
<keyword evidence="10" id="KW-1003">Cell membrane</keyword>
<organism evidence="12 13">
    <name type="scientific">Marinicauda algicola</name>
    <dbReference type="NCBI Taxonomy" id="2029849"/>
    <lineage>
        <taxon>Bacteria</taxon>
        <taxon>Pseudomonadati</taxon>
        <taxon>Pseudomonadota</taxon>
        <taxon>Alphaproteobacteria</taxon>
        <taxon>Maricaulales</taxon>
        <taxon>Maricaulaceae</taxon>
        <taxon>Marinicauda</taxon>
    </lineage>
</organism>
<proteinExistence type="inferred from homology"/>
<feature type="site" description="Transition state stabilizer" evidence="9">
    <location>
        <position position="135"/>
    </location>
</feature>
<evidence type="ECO:0000256" key="4">
    <source>
        <dbReference type="ARBA" id="ARBA00019077"/>
    </source>
</evidence>
<dbReference type="Gene3D" id="3.40.50.2000">
    <property type="entry name" value="Glycogen Phosphorylase B"/>
    <property type="match status" value="1"/>
</dbReference>
<feature type="site" description="Transition state stabilizer" evidence="9">
    <location>
        <position position="211"/>
    </location>
</feature>
<keyword evidence="10" id="KW-0448">Lipopolysaccharide biosynthesis</keyword>
<evidence type="ECO:0000313" key="12">
    <source>
        <dbReference type="EMBL" id="TGY87230.1"/>
    </source>
</evidence>
<dbReference type="OrthoDB" id="9789797at2"/>
<evidence type="ECO:0000256" key="2">
    <source>
        <dbReference type="ARBA" id="ARBA00004713"/>
    </source>
</evidence>
<evidence type="ECO:0000256" key="9">
    <source>
        <dbReference type="PIRSR" id="PIRSR639901-2"/>
    </source>
</evidence>
<keyword evidence="5 10" id="KW-0808">Transferase</keyword>
<keyword evidence="10" id="KW-0472">Membrane</keyword>
<dbReference type="PANTHER" id="PTHR42755:SF1">
    <property type="entry name" value="3-DEOXY-D-MANNO-OCTULOSONIC ACID TRANSFERASE, MITOCHONDRIAL-RELATED"/>
    <property type="match status" value="1"/>
</dbReference>
<dbReference type="InterPro" id="IPR039901">
    <property type="entry name" value="Kdotransferase"/>
</dbReference>
<dbReference type="AlphaFoldDB" id="A0A4S2GVU4"/>
<evidence type="ECO:0000256" key="10">
    <source>
        <dbReference type="RuleBase" id="RU365103"/>
    </source>
</evidence>
<dbReference type="InterPro" id="IPR038107">
    <property type="entry name" value="Glycos_transf_N_sf"/>
</dbReference>
<name>A0A4S2GVU4_9PROT</name>
<dbReference type="EMBL" id="SRXW01000007">
    <property type="protein sequence ID" value="TGY87230.1"/>
    <property type="molecule type" value="Genomic_DNA"/>
</dbReference>
<protein>
    <recommendedName>
        <fullName evidence="4 10">3-deoxy-D-manno-octulosonic acid transferase</fullName>
        <shortName evidence="10">Kdo transferase</shortName>
        <ecNumber evidence="3 10">2.4.99.12</ecNumber>
    </recommendedName>
    <alternativeName>
        <fullName evidence="6 10">Lipid IV(A) 3-deoxy-D-manno-octulosonic acid transferase</fullName>
    </alternativeName>
</protein>
<comment type="caution">
    <text evidence="12">The sequence shown here is derived from an EMBL/GenBank/DDBJ whole genome shotgun (WGS) entry which is preliminary data.</text>
</comment>
<comment type="similarity">
    <text evidence="10">Belongs to the glycosyltransferase group 1 family.</text>
</comment>
<comment type="subcellular location">
    <subcellularLocation>
        <location evidence="10">Cell membrane</location>
    </subcellularLocation>
</comment>